<gene>
    <name evidence="1" type="ORF">N7482_003559</name>
</gene>
<dbReference type="EMBL" id="JAPQKN010000002">
    <property type="protein sequence ID" value="KAJ5167965.1"/>
    <property type="molecule type" value="Genomic_DNA"/>
</dbReference>
<dbReference type="Proteomes" id="UP001149163">
    <property type="component" value="Unassembled WGS sequence"/>
</dbReference>
<accession>A0A9W9LPF5</accession>
<dbReference type="RefSeq" id="XP_056544426.1">
    <property type="nucleotide sequence ID" value="XM_056685684.1"/>
</dbReference>
<comment type="caution">
    <text evidence="1">The sequence shown here is derived from an EMBL/GenBank/DDBJ whole genome shotgun (WGS) entry which is preliminary data.</text>
</comment>
<protein>
    <submittedName>
        <fullName evidence="1">Uncharacterized protein</fullName>
    </submittedName>
</protein>
<dbReference type="AlphaFoldDB" id="A0A9W9LPF5"/>
<evidence type="ECO:0000313" key="2">
    <source>
        <dbReference type="Proteomes" id="UP001149163"/>
    </source>
</evidence>
<reference evidence="1" key="1">
    <citation type="submission" date="2022-11" db="EMBL/GenBank/DDBJ databases">
        <authorList>
            <person name="Petersen C."/>
        </authorList>
    </citation>
    <scope>NUCLEOTIDE SEQUENCE</scope>
    <source>
        <strain evidence="1">IBT 26290</strain>
    </source>
</reference>
<sequence length="84" mass="9251">MYMDVVTGILAPGALDTSISQEQNTSIDIGLEKLSKNLASLLVLPTEGKGSEPIYIGSMFQFVLHTNNTTVEDRQNEHLENEQD</sequence>
<name>A0A9W9LPF5_9EURO</name>
<reference evidence="1" key="2">
    <citation type="journal article" date="2023" name="IMA Fungus">
        <title>Comparative genomic study of the Penicillium genus elucidates a diverse pangenome and 15 lateral gene transfer events.</title>
        <authorList>
            <person name="Petersen C."/>
            <person name="Sorensen T."/>
            <person name="Nielsen M.R."/>
            <person name="Sondergaard T.E."/>
            <person name="Sorensen J.L."/>
            <person name="Fitzpatrick D.A."/>
            <person name="Frisvad J.C."/>
            <person name="Nielsen K.L."/>
        </authorList>
    </citation>
    <scope>NUCLEOTIDE SEQUENCE</scope>
    <source>
        <strain evidence="1">IBT 26290</strain>
    </source>
</reference>
<proteinExistence type="predicted"/>
<organism evidence="1 2">
    <name type="scientific">Penicillium canariense</name>
    <dbReference type="NCBI Taxonomy" id="189055"/>
    <lineage>
        <taxon>Eukaryota</taxon>
        <taxon>Fungi</taxon>
        <taxon>Dikarya</taxon>
        <taxon>Ascomycota</taxon>
        <taxon>Pezizomycotina</taxon>
        <taxon>Eurotiomycetes</taxon>
        <taxon>Eurotiomycetidae</taxon>
        <taxon>Eurotiales</taxon>
        <taxon>Aspergillaceae</taxon>
        <taxon>Penicillium</taxon>
    </lineage>
</organism>
<keyword evidence="2" id="KW-1185">Reference proteome</keyword>
<dbReference type="GeneID" id="81424860"/>
<evidence type="ECO:0000313" key="1">
    <source>
        <dbReference type="EMBL" id="KAJ5167965.1"/>
    </source>
</evidence>